<evidence type="ECO:0000256" key="1">
    <source>
        <dbReference type="SAM" id="MobiDB-lite"/>
    </source>
</evidence>
<feature type="non-terminal residue" evidence="2">
    <location>
        <position position="62"/>
    </location>
</feature>
<dbReference type="AlphaFoldDB" id="A0A6J4IA11"/>
<organism evidence="2">
    <name type="scientific">uncultured Actinomycetospora sp</name>
    <dbReference type="NCBI Taxonomy" id="1135996"/>
    <lineage>
        <taxon>Bacteria</taxon>
        <taxon>Bacillati</taxon>
        <taxon>Actinomycetota</taxon>
        <taxon>Actinomycetes</taxon>
        <taxon>Pseudonocardiales</taxon>
        <taxon>Pseudonocardiaceae</taxon>
        <taxon>Actinomycetospora</taxon>
        <taxon>environmental samples</taxon>
    </lineage>
</organism>
<name>A0A6J4IA11_9PSEU</name>
<reference evidence="2" key="1">
    <citation type="submission" date="2020-02" db="EMBL/GenBank/DDBJ databases">
        <authorList>
            <person name="Meier V. D."/>
        </authorList>
    </citation>
    <scope>NUCLEOTIDE SEQUENCE</scope>
    <source>
        <strain evidence="2">AVDCRST_MAG54</strain>
    </source>
</reference>
<accession>A0A6J4IA11</accession>
<evidence type="ECO:0000313" key="2">
    <source>
        <dbReference type="EMBL" id="CAA9246728.1"/>
    </source>
</evidence>
<feature type="region of interest" description="Disordered" evidence="1">
    <location>
        <begin position="1"/>
        <end position="34"/>
    </location>
</feature>
<sequence length="62" mass="6619">ARPALRHAGGACAGPRRRRGLDPRVARGRAAPHRPARLDARAVRPVARRDGRRAGAPTALLL</sequence>
<protein>
    <submittedName>
        <fullName evidence="2">Uncharacterized protein</fullName>
    </submittedName>
</protein>
<dbReference type="EMBL" id="CADCTH010000240">
    <property type="protein sequence ID" value="CAA9246728.1"/>
    <property type="molecule type" value="Genomic_DNA"/>
</dbReference>
<feature type="non-terminal residue" evidence="2">
    <location>
        <position position="1"/>
    </location>
</feature>
<gene>
    <name evidence="2" type="ORF">AVDCRST_MAG54-1790</name>
</gene>
<proteinExistence type="predicted"/>